<evidence type="ECO:0000256" key="3">
    <source>
        <dbReference type="ARBA" id="ARBA00023125"/>
    </source>
</evidence>
<accession>A0A0C4EY46</accession>
<evidence type="ECO:0000256" key="2">
    <source>
        <dbReference type="ARBA" id="ARBA00023015"/>
    </source>
</evidence>
<dbReference type="InterPro" id="IPR040223">
    <property type="entry name" value="PAR_bZIP"/>
</dbReference>
<evidence type="ECO:0000256" key="5">
    <source>
        <dbReference type="ARBA" id="ARBA00023242"/>
    </source>
</evidence>
<dbReference type="OrthoDB" id="2495729at2759"/>
<dbReference type="GO" id="GO:0000978">
    <property type="term" value="F:RNA polymerase II cis-regulatory region sequence-specific DNA binding"/>
    <property type="evidence" value="ECO:0007669"/>
    <property type="project" value="TreeGrafter"/>
</dbReference>
<evidence type="ECO:0000313" key="7">
    <source>
        <dbReference type="EnsemblFungi" id="PTTG_05745-t43_1-p1"/>
    </source>
</evidence>
<dbReference type="PANTHER" id="PTHR11988">
    <property type="entry name" value="THYROTROPH EMBRYONIC FACTOR RELATED"/>
    <property type="match status" value="1"/>
</dbReference>
<gene>
    <name evidence="6" type="ORF">PTTG_05745</name>
</gene>
<dbReference type="AlphaFoldDB" id="A0A0C4EY46"/>
<evidence type="ECO:0000313" key="8">
    <source>
        <dbReference type="Proteomes" id="UP000005240"/>
    </source>
</evidence>
<reference evidence="6" key="2">
    <citation type="submission" date="2016-05" db="EMBL/GenBank/DDBJ databases">
        <title>Comparative analysis highlights variable genome content of wheat rusts and divergence of the mating loci.</title>
        <authorList>
            <person name="Cuomo C.A."/>
            <person name="Bakkeren G."/>
            <person name="Szabo L."/>
            <person name="Khalil H."/>
            <person name="Joly D."/>
            <person name="Goldberg J."/>
            <person name="Young S."/>
            <person name="Zeng Q."/>
            <person name="Fellers J."/>
        </authorList>
    </citation>
    <scope>NUCLEOTIDE SEQUENCE [LARGE SCALE GENOMIC DNA]</scope>
    <source>
        <strain evidence="6">1-1 BBBD Race 1</strain>
    </source>
</reference>
<dbReference type="EnsemblFungi" id="PTTG_05745-t43_1">
    <property type="protein sequence ID" value="PTTG_05745-t43_1-p1"/>
    <property type="gene ID" value="PTTG_05745"/>
</dbReference>
<dbReference type="VEuPathDB" id="FungiDB:PTTG_05745"/>
<organism evidence="6">
    <name type="scientific">Puccinia triticina (isolate 1-1 / race 1 (BBBD))</name>
    <name type="common">Brown leaf rust fungus</name>
    <dbReference type="NCBI Taxonomy" id="630390"/>
    <lineage>
        <taxon>Eukaryota</taxon>
        <taxon>Fungi</taxon>
        <taxon>Dikarya</taxon>
        <taxon>Basidiomycota</taxon>
        <taxon>Pucciniomycotina</taxon>
        <taxon>Pucciniomycetes</taxon>
        <taxon>Pucciniales</taxon>
        <taxon>Pucciniaceae</taxon>
        <taxon>Puccinia</taxon>
    </lineage>
</organism>
<name>A0A0C4EY46_PUCT1</name>
<proteinExistence type="predicted"/>
<keyword evidence="3" id="KW-0238">DNA-binding</keyword>
<dbReference type="SUPFAM" id="SSF52047">
    <property type="entry name" value="RNI-like"/>
    <property type="match status" value="1"/>
</dbReference>
<dbReference type="Proteomes" id="UP000005240">
    <property type="component" value="Unassembled WGS sequence"/>
</dbReference>
<evidence type="ECO:0008006" key="9">
    <source>
        <dbReference type="Google" id="ProtNLM"/>
    </source>
</evidence>
<dbReference type="InterPro" id="IPR032675">
    <property type="entry name" value="LRR_dom_sf"/>
</dbReference>
<dbReference type="Gene3D" id="3.80.10.10">
    <property type="entry name" value="Ribonuclease Inhibitor"/>
    <property type="match status" value="1"/>
</dbReference>
<dbReference type="PANTHER" id="PTHR11988:SF27">
    <property type="entry name" value="GH27708P"/>
    <property type="match status" value="1"/>
</dbReference>
<evidence type="ECO:0000313" key="6">
    <source>
        <dbReference type="EMBL" id="OAV94539.1"/>
    </source>
</evidence>
<dbReference type="OMA" id="CDIHEPA"/>
<evidence type="ECO:0000256" key="1">
    <source>
        <dbReference type="ARBA" id="ARBA00004123"/>
    </source>
</evidence>
<evidence type="ECO:0000256" key="4">
    <source>
        <dbReference type="ARBA" id="ARBA00023163"/>
    </source>
</evidence>
<dbReference type="GO" id="GO:0005634">
    <property type="term" value="C:nucleus"/>
    <property type="evidence" value="ECO:0007669"/>
    <property type="project" value="UniProtKB-SubCell"/>
</dbReference>
<dbReference type="EMBL" id="ADAS02000038">
    <property type="protein sequence ID" value="OAV94539.1"/>
    <property type="molecule type" value="Genomic_DNA"/>
</dbReference>
<comment type="subcellular location">
    <subcellularLocation>
        <location evidence="1">Nucleus</location>
    </subcellularLocation>
</comment>
<reference evidence="7" key="4">
    <citation type="submission" date="2025-05" db="UniProtKB">
        <authorList>
            <consortium name="EnsemblFungi"/>
        </authorList>
    </citation>
    <scope>IDENTIFICATION</scope>
    <source>
        <strain evidence="7">isolate 1-1 / race 1 (BBBD)</strain>
    </source>
</reference>
<reference evidence="6" key="1">
    <citation type="submission" date="2009-11" db="EMBL/GenBank/DDBJ databases">
        <authorList>
            <consortium name="The Broad Institute Genome Sequencing Platform"/>
            <person name="Ward D."/>
            <person name="Feldgarden M."/>
            <person name="Earl A."/>
            <person name="Young S.K."/>
            <person name="Zeng Q."/>
            <person name="Koehrsen M."/>
            <person name="Alvarado L."/>
            <person name="Berlin A."/>
            <person name="Bochicchio J."/>
            <person name="Borenstein D."/>
            <person name="Chapman S.B."/>
            <person name="Chen Z."/>
            <person name="Engels R."/>
            <person name="Freedman E."/>
            <person name="Gellesch M."/>
            <person name="Goldberg J."/>
            <person name="Griggs A."/>
            <person name="Gujja S."/>
            <person name="Heilman E."/>
            <person name="Heiman D."/>
            <person name="Hepburn T."/>
            <person name="Howarth C."/>
            <person name="Jen D."/>
            <person name="Larson L."/>
            <person name="Lewis B."/>
            <person name="Mehta T."/>
            <person name="Park D."/>
            <person name="Pearson M."/>
            <person name="Roberts A."/>
            <person name="Saif S."/>
            <person name="Shea T."/>
            <person name="Shenoy N."/>
            <person name="Sisk P."/>
            <person name="Stolte C."/>
            <person name="Sykes S."/>
            <person name="Thomson T."/>
            <person name="Walk T."/>
            <person name="White J."/>
            <person name="Yandava C."/>
            <person name="Izard J."/>
            <person name="Baranova O.V."/>
            <person name="Blanton J.M."/>
            <person name="Tanner A.C."/>
            <person name="Dewhirst F.E."/>
            <person name="Haas B."/>
            <person name="Nusbaum C."/>
            <person name="Birren B."/>
        </authorList>
    </citation>
    <scope>NUCLEOTIDE SEQUENCE [LARGE SCALE GENOMIC DNA]</scope>
    <source>
        <strain evidence="6">1-1 BBBD Race 1</strain>
    </source>
</reference>
<keyword evidence="4" id="KW-0804">Transcription</keyword>
<keyword evidence="5" id="KW-0539">Nucleus</keyword>
<protein>
    <recommendedName>
        <fullName evidence="9">F-box domain-containing protein</fullName>
    </recommendedName>
</protein>
<sequence>MAKLSDLPAEAVRLIVQCLSSPPANPRPNTNKAHRSFSLDHTEIEPLQALPRRHWHDYPPPPPDKLPKNPLLSLALVSPTFRECAQETLFSNVAFDNPWEASLFLRTLTRPSAEDELRMAEEKDEVESARALAIGRRPRLHRLAAHVRSLQFLWGGPCSMGMGGGSVFCEVLYCCPHLESLAISVCFLSRFKEPIMEALASRRTITKFLLLQNPDRDTPGWLAEDVVGRLFSSWKGLRIVEMARLGSRPEEIITPLIQPSIAIIQCALVKIILHEPDLHEKELSLLLKNSHSSLQTLKIFNPTRKLRRPGLCQILKESTAPALESLTIMVQQEWEPLRSPSKAIRTSDDPAINAGLLDIVFRTSPALGSLKTLHFSGNLATILLLRLLPQSIVKLAWERCDIHEPALAQILKQPDPWLPNLKCCLTLGCQYSFRPPNIPSSL</sequence>
<reference evidence="7 8" key="3">
    <citation type="journal article" date="2017" name="G3 (Bethesda)">
        <title>Comparative analysis highlights variable genome content of wheat rusts and divergence of the mating loci.</title>
        <authorList>
            <person name="Cuomo C.A."/>
            <person name="Bakkeren G."/>
            <person name="Khalil H.B."/>
            <person name="Panwar V."/>
            <person name="Joly D."/>
            <person name="Linning R."/>
            <person name="Sakthikumar S."/>
            <person name="Song X."/>
            <person name="Adiconis X."/>
            <person name="Fan L."/>
            <person name="Goldberg J.M."/>
            <person name="Levin J.Z."/>
            <person name="Young S."/>
            <person name="Zeng Q."/>
            <person name="Anikster Y."/>
            <person name="Bruce M."/>
            <person name="Wang M."/>
            <person name="Yin C."/>
            <person name="McCallum B."/>
            <person name="Szabo L.J."/>
            <person name="Hulbert S."/>
            <person name="Chen X."/>
            <person name="Fellers J.P."/>
        </authorList>
    </citation>
    <scope>NUCLEOTIDE SEQUENCE</scope>
    <source>
        <strain evidence="7">isolate 1-1 / race 1 (BBBD)</strain>
        <strain evidence="8">Isolate 1-1 / race 1 (BBBD)</strain>
    </source>
</reference>
<keyword evidence="2" id="KW-0805">Transcription regulation</keyword>
<keyword evidence="8" id="KW-1185">Reference proteome</keyword>
<dbReference type="GO" id="GO:0000981">
    <property type="term" value="F:DNA-binding transcription factor activity, RNA polymerase II-specific"/>
    <property type="evidence" value="ECO:0007669"/>
    <property type="project" value="TreeGrafter"/>
</dbReference>